<keyword evidence="4 9" id="KW-0812">Transmembrane</keyword>
<dbReference type="UniPathway" id="UPA00665"/>
<dbReference type="GO" id="GO:0006508">
    <property type="term" value="P:proteolysis"/>
    <property type="evidence" value="ECO:0007669"/>
    <property type="project" value="UniProtKB-KW"/>
</dbReference>
<dbReference type="AlphaFoldDB" id="A0A0R1JVS7"/>
<dbReference type="EMBL" id="AZDJ01000013">
    <property type="protein sequence ID" value="KRK73347.1"/>
    <property type="molecule type" value="Genomic_DNA"/>
</dbReference>
<gene>
    <name evidence="9" type="primary">lspA</name>
    <name evidence="12" type="ORF">FD02_GL001205</name>
</gene>
<comment type="function">
    <text evidence="9 10">This protein specifically catalyzes the removal of signal peptides from prolipoproteins.</text>
</comment>
<feature type="active site" evidence="9">
    <location>
        <position position="111"/>
    </location>
</feature>
<dbReference type="GO" id="GO:0005886">
    <property type="term" value="C:plasma membrane"/>
    <property type="evidence" value="ECO:0007669"/>
    <property type="project" value="UniProtKB-SubCell"/>
</dbReference>
<keyword evidence="3 9" id="KW-0645">Protease</keyword>
<feature type="transmembrane region" description="Helical" evidence="9">
    <location>
        <begin position="67"/>
        <end position="85"/>
    </location>
</feature>
<evidence type="ECO:0000256" key="9">
    <source>
        <dbReference type="HAMAP-Rule" id="MF_00161"/>
    </source>
</evidence>
<keyword evidence="13" id="KW-1185">Reference proteome</keyword>
<evidence type="ECO:0000313" key="13">
    <source>
        <dbReference type="Proteomes" id="UP000051804"/>
    </source>
</evidence>
<evidence type="ECO:0000256" key="4">
    <source>
        <dbReference type="ARBA" id="ARBA00022692"/>
    </source>
</evidence>
<dbReference type="Proteomes" id="UP000051804">
    <property type="component" value="Unassembled WGS sequence"/>
</dbReference>
<evidence type="ECO:0000256" key="11">
    <source>
        <dbReference type="RuleBase" id="RU004181"/>
    </source>
</evidence>
<dbReference type="PROSITE" id="PS00855">
    <property type="entry name" value="SPASE_II"/>
    <property type="match status" value="1"/>
</dbReference>
<comment type="caution">
    <text evidence="12">The sequence shown here is derived from an EMBL/GenBank/DDBJ whole genome shotgun (WGS) entry which is preliminary data.</text>
</comment>
<proteinExistence type="inferred from homology"/>
<evidence type="ECO:0000256" key="1">
    <source>
        <dbReference type="ARBA" id="ARBA00006139"/>
    </source>
</evidence>
<evidence type="ECO:0000256" key="6">
    <source>
        <dbReference type="ARBA" id="ARBA00022801"/>
    </source>
</evidence>
<evidence type="ECO:0000313" key="12">
    <source>
        <dbReference type="EMBL" id="KRK73347.1"/>
    </source>
</evidence>
<keyword evidence="8 9" id="KW-0472">Membrane</keyword>
<comment type="pathway">
    <text evidence="9">Protein modification; lipoprotein biosynthesis (signal peptide cleavage).</text>
</comment>
<comment type="catalytic activity">
    <reaction evidence="9 10">
        <text>Release of signal peptides from bacterial membrane prolipoproteins. Hydrolyzes -Xaa-Yaa-Zaa-|-(S,diacylglyceryl)Cys-, in which Xaa is hydrophobic (preferably Leu), and Yaa (Ala or Ser) and Zaa (Gly or Ala) have small, neutral side chains.</text>
        <dbReference type="EC" id="3.4.23.36"/>
    </reaction>
</comment>
<reference evidence="12 13" key="1">
    <citation type="journal article" date="2015" name="Genome Announc.">
        <title>Expanding the biotechnology potential of lactobacilli through comparative genomics of 213 strains and associated genera.</title>
        <authorList>
            <person name="Sun Z."/>
            <person name="Harris H.M."/>
            <person name="McCann A."/>
            <person name="Guo C."/>
            <person name="Argimon S."/>
            <person name="Zhang W."/>
            <person name="Yang X."/>
            <person name="Jeffery I.B."/>
            <person name="Cooney J.C."/>
            <person name="Kagawa T.F."/>
            <person name="Liu W."/>
            <person name="Song Y."/>
            <person name="Salvetti E."/>
            <person name="Wrobel A."/>
            <person name="Rasinkangas P."/>
            <person name="Parkhill J."/>
            <person name="Rea M.C."/>
            <person name="O'Sullivan O."/>
            <person name="Ritari J."/>
            <person name="Douillard F.P."/>
            <person name="Paul Ross R."/>
            <person name="Yang R."/>
            <person name="Briner A.E."/>
            <person name="Felis G.E."/>
            <person name="de Vos W.M."/>
            <person name="Barrangou R."/>
            <person name="Klaenhammer T.R."/>
            <person name="Caufield P.W."/>
            <person name="Cui Y."/>
            <person name="Zhang H."/>
            <person name="O'Toole P.W."/>
        </authorList>
    </citation>
    <scope>NUCLEOTIDE SEQUENCE [LARGE SCALE GENOMIC DNA]</scope>
    <source>
        <strain evidence="12 13">JCM 17158</strain>
    </source>
</reference>
<dbReference type="EC" id="3.4.23.36" evidence="9"/>
<comment type="similarity">
    <text evidence="1 9 11">Belongs to the peptidase A8 family.</text>
</comment>
<protein>
    <recommendedName>
        <fullName evidence="9">Lipoprotein signal peptidase</fullName>
        <ecNumber evidence="9">3.4.23.36</ecNumber>
    </recommendedName>
    <alternativeName>
        <fullName evidence="9">Prolipoprotein signal peptidase</fullName>
    </alternativeName>
    <alternativeName>
        <fullName evidence="9">Signal peptidase II</fullName>
        <shortName evidence="9">SPase II</shortName>
    </alternativeName>
</protein>
<dbReference type="PANTHER" id="PTHR33695:SF1">
    <property type="entry name" value="LIPOPROTEIN SIGNAL PEPTIDASE"/>
    <property type="match status" value="1"/>
</dbReference>
<feature type="transmembrane region" description="Helical" evidence="9">
    <location>
        <begin position="43"/>
        <end position="60"/>
    </location>
</feature>
<feature type="active site" evidence="9">
    <location>
        <position position="95"/>
    </location>
</feature>
<dbReference type="PANTHER" id="PTHR33695">
    <property type="entry name" value="LIPOPROTEIN SIGNAL PEPTIDASE"/>
    <property type="match status" value="1"/>
</dbReference>
<evidence type="ECO:0000256" key="3">
    <source>
        <dbReference type="ARBA" id="ARBA00022670"/>
    </source>
</evidence>
<organism evidence="12 13">
    <name type="scientific">Lacticaseibacillus nasuensis JCM 17158</name>
    <dbReference type="NCBI Taxonomy" id="1291734"/>
    <lineage>
        <taxon>Bacteria</taxon>
        <taxon>Bacillati</taxon>
        <taxon>Bacillota</taxon>
        <taxon>Bacilli</taxon>
        <taxon>Lactobacillales</taxon>
        <taxon>Lactobacillaceae</taxon>
        <taxon>Lacticaseibacillus</taxon>
    </lineage>
</organism>
<keyword evidence="5 9" id="KW-0064">Aspartyl protease</keyword>
<evidence type="ECO:0000256" key="10">
    <source>
        <dbReference type="RuleBase" id="RU000594"/>
    </source>
</evidence>
<comment type="caution">
    <text evidence="9">Lacks conserved residue(s) required for the propagation of feature annotation.</text>
</comment>
<evidence type="ECO:0000256" key="8">
    <source>
        <dbReference type="ARBA" id="ARBA00023136"/>
    </source>
</evidence>
<comment type="subcellular location">
    <subcellularLocation>
        <location evidence="9">Cell membrane</location>
        <topology evidence="9">Multi-pass membrane protein</topology>
    </subcellularLocation>
</comment>
<keyword evidence="6 9" id="KW-0378">Hydrolase</keyword>
<dbReference type="InterPro" id="IPR001872">
    <property type="entry name" value="Peptidase_A8"/>
</dbReference>
<dbReference type="PRINTS" id="PR00781">
    <property type="entry name" value="LIPOSIGPTASE"/>
</dbReference>
<feature type="transmembrane region" description="Helical" evidence="9">
    <location>
        <begin position="105"/>
        <end position="128"/>
    </location>
</feature>
<dbReference type="GO" id="GO:0004190">
    <property type="term" value="F:aspartic-type endopeptidase activity"/>
    <property type="evidence" value="ECO:0007669"/>
    <property type="project" value="UniProtKB-UniRule"/>
</dbReference>
<name>A0A0R1JVS7_9LACO</name>
<keyword evidence="2 9" id="KW-1003">Cell membrane</keyword>
<dbReference type="HAMAP" id="MF_00161">
    <property type="entry name" value="LspA"/>
    <property type="match status" value="1"/>
</dbReference>
<keyword evidence="12" id="KW-0449">Lipoprotein</keyword>
<dbReference type="PATRIC" id="fig|1291734.4.peg.1236"/>
<evidence type="ECO:0000256" key="2">
    <source>
        <dbReference type="ARBA" id="ARBA00022475"/>
    </source>
</evidence>
<accession>A0A0R1JVS7</accession>
<dbReference type="STRING" id="1291734.FD02_GL001205"/>
<dbReference type="Pfam" id="PF01252">
    <property type="entry name" value="Peptidase_A8"/>
    <property type="match status" value="1"/>
</dbReference>
<sequence length="134" mass="14962">MVKAWVVANLAIGQTVTLIPHIISLTHIQNTGAAFSILEGQQWVFYIITIIALVVVAVLWRDSRGHLLYRIGLTLIFAGAIGNFIDRIRQQYVTDMFQVDFMNFAIFNVADACLTIGVIAVVIHLIFFDQQAKA</sequence>
<evidence type="ECO:0000256" key="7">
    <source>
        <dbReference type="ARBA" id="ARBA00022989"/>
    </source>
</evidence>
<keyword evidence="7 9" id="KW-1133">Transmembrane helix</keyword>
<dbReference type="NCBIfam" id="TIGR00077">
    <property type="entry name" value="lspA"/>
    <property type="match status" value="1"/>
</dbReference>
<evidence type="ECO:0000256" key="5">
    <source>
        <dbReference type="ARBA" id="ARBA00022750"/>
    </source>
</evidence>